<feature type="transmembrane region" description="Helical" evidence="9">
    <location>
        <begin position="336"/>
        <end position="357"/>
    </location>
</feature>
<evidence type="ECO:0000313" key="12">
    <source>
        <dbReference type="EMBL" id="ODA07480.1"/>
    </source>
</evidence>
<organism evidence="11 14">
    <name type="scientific">Paenibacillus polymyxa</name>
    <name type="common">Bacillus polymyxa</name>
    <dbReference type="NCBI Taxonomy" id="1406"/>
    <lineage>
        <taxon>Bacteria</taxon>
        <taxon>Bacillati</taxon>
        <taxon>Bacillota</taxon>
        <taxon>Bacilli</taxon>
        <taxon>Bacillales</taxon>
        <taxon>Paenibacillaceae</taxon>
        <taxon>Paenibacillus</taxon>
    </lineage>
</organism>
<keyword evidence="8 11" id="KW-0012">Acyltransferase</keyword>
<keyword evidence="4 11" id="KW-0808">Transferase</keyword>
<keyword evidence="3" id="KW-1003">Cell membrane</keyword>
<dbReference type="GO" id="GO:0009103">
    <property type="term" value="P:lipopolysaccharide biosynthetic process"/>
    <property type="evidence" value="ECO:0007669"/>
    <property type="project" value="TreeGrafter"/>
</dbReference>
<dbReference type="Pfam" id="PF01757">
    <property type="entry name" value="Acyl_transf_3"/>
    <property type="match status" value="1"/>
</dbReference>
<feature type="domain" description="Acyltransferase 3" evidence="10">
    <location>
        <begin position="19"/>
        <end position="353"/>
    </location>
</feature>
<evidence type="ECO:0000313" key="13">
    <source>
        <dbReference type="Proteomes" id="UP000094974"/>
    </source>
</evidence>
<keyword evidence="6 9" id="KW-1133">Transmembrane helix</keyword>
<evidence type="ECO:0000256" key="3">
    <source>
        <dbReference type="ARBA" id="ARBA00022475"/>
    </source>
</evidence>
<dbReference type="EMBL" id="JARVWT010000008">
    <property type="protein sequence ID" value="MDH2332766.1"/>
    <property type="molecule type" value="Genomic_DNA"/>
</dbReference>
<dbReference type="AlphaFoldDB" id="A0AAJ3IXH2"/>
<feature type="transmembrane region" description="Helical" evidence="9">
    <location>
        <begin position="21"/>
        <end position="38"/>
    </location>
</feature>
<dbReference type="RefSeq" id="WP_028541105.1">
    <property type="nucleotide sequence ID" value="NZ_JARVWT010000008.1"/>
</dbReference>
<dbReference type="GO" id="GO:0005886">
    <property type="term" value="C:plasma membrane"/>
    <property type="evidence" value="ECO:0007669"/>
    <property type="project" value="UniProtKB-SubCell"/>
</dbReference>
<feature type="transmembrane region" description="Helical" evidence="9">
    <location>
        <begin position="179"/>
        <end position="197"/>
    </location>
</feature>
<reference evidence="13" key="1">
    <citation type="submission" date="2016-05" db="EMBL/GenBank/DDBJ databases">
        <title>Whole genome shotgun sequencing of cultured foodborne pathogen.</title>
        <authorList>
            <person name="Zheng J."/>
            <person name="Timme R."/>
            <person name="Allard M."/>
            <person name="Strain E."/>
            <person name="Luo Y."/>
            <person name="Brown E."/>
        </authorList>
    </citation>
    <scope>NUCLEOTIDE SEQUENCE [LARGE SCALE GENOMIC DNA]</scope>
    <source>
        <strain evidence="13">CFSAN034343</strain>
    </source>
</reference>
<dbReference type="Proteomes" id="UP000094974">
    <property type="component" value="Unassembled WGS sequence"/>
</dbReference>
<accession>A0AAJ3IXH2</accession>
<evidence type="ECO:0000256" key="1">
    <source>
        <dbReference type="ARBA" id="ARBA00004651"/>
    </source>
</evidence>
<gene>
    <name evidence="12" type="ORF">A7312_10390</name>
    <name evidence="11" type="ORF">QDS18_18095</name>
</gene>
<dbReference type="EMBL" id="LYND01000151">
    <property type="protein sequence ID" value="ODA07480.1"/>
    <property type="molecule type" value="Genomic_DNA"/>
</dbReference>
<feature type="transmembrane region" description="Helical" evidence="9">
    <location>
        <begin position="86"/>
        <end position="103"/>
    </location>
</feature>
<sequence length="600" mass="67183">MNGNRNLHLNQPIKRYMTGLDGLRAISVLAVIAYHLHFRWAEGGLLGVEIFFVLSGYLITDQILFEWRTRSGFSIVQFWIRRMRRLLPAMIFMMTAVALWFLITDFSRLQELRGNFVSSLFYVNNWYLIFHHVSYFESFGPPSPIGHLWSLSIEEQFYVIWPLVLLIGLCLAPRRGRLMLYILGCAAVSAIAMAVIYEPGTDPSRVYYGTDTRAFAILIGAALAVIWPSWRLSDNVSSSSRTMLDMTGVLGIVMLFILIGQTNQFDDSLYRGGFLYLSLITAVVIAVLVHPANRLERLLGCRPLSWIGKRSYSLYIWHYPVIILSSPAVSTEDASYMRIALQVMVSFIMAGLSYRYIEEPIRRGTFGTSLKSLRRSGAGSQLGLVVIVIAIILVLTSWKTDSPDPVPDAPATVSRESVQTETLQSGCSAENHSAENTGHSAEGEGVTAIGDSVILDAAPFLEKQLPGIIIDGKVGRQMSQAEDVLDGLRAQGKLGHKIIIELGTNGVFNQSQLKSLLASLQDSRHIYLITTRVPRGWQNTVNDNLREIAGEFQNVRLIDWYSASENRNDLFYDDGVHLKPEGAQYYASFLIDAIKQDKTY</sequence>
<evidence type="ECO:0000256" key="5">
    <source>
        <dbReference type="ARBA" id="ARBA00022692"/>
    </source>
</evidence>
<dbReference type="Proteomes" id="UP001229409">
    <property type="component" value="Unassembled WGS sequence"/>
</dbReference>
<dbReference type="SUPFAM" id="SSF52266">
    <property type="entry name" value="SGNH hydrolase"/>
    <property type="match status" value="1"/>
</dbReference>
<evidence type="ECO:0000256" key="4">
    <source>
        <dbReference type="ARBA" id="ARBA00022679"/>
    </source>
</evidence>
<feature type="transmembrane region" description="Helical" evidence="9">
    <location>
        <begin position="242"/>
        <end position="261"/>
    </location>
</feature>
<dbReference type="GO" id="GO:0016747">
    <property type="term" value="F:acyltransferase activity, transferring groups other than amino-acyl groups"/>
    <property type="evidence" value="ECO:0007669"/>
    <property type="project" value="InterPro"/>
</dbReference>
<keyword evidence="13" id="KW-1185">Reference proteome</keyword>
<dbReference type="PANTHER" id="PTHR23028:SF53">
    <property type="entry name" value="ACYL_TRANSF_3 DOMAIN-CONTAINING PROTEIN"/>
    <property type="match status" value="1"/>
</dbReference>
<feature type="transmembrane region" description="Helical" evidence="9">
    <location>
        <begin position="273"/>
        <end position="292"/>
    </location>
</feature>
<dbReference type="EC" id="2.3.1.-" evidence="11"/>
<comment type="subcellular location">
    <subcellularLocation>
        <location evidence="1">Cell membrane</location>
        <topology evidence="1">Multi-pass membrane protein</topology>
    </subcellularLocation>
</comment>
<dbReference type="InterPro" id="IPR002656">
    <property type="entry name" value="Acyl_transf_3_dom"/>
</dbReference>
<dbReference type="InterPro" id="IPR050879">
    <property type="entry name" value="Acyltransferase_3"/>
</dbReference>
<feature type="transmembrane region" description="Helical" evidence="9">
    <location>
        <begin position="312"/>
        <end position="330"/>
    </location>
</feature>
<reference evidence="11" key="3">
    <citation type="submission" date="2023-04" db="EMBL/GenBank/DDBJ databases">
        <title>Uncovering the Secrets of Slow-Growing Bacteria in Tropical Savanna Soil through Cultivation and Genomic Analysis.</title>
        <authorList>
            <person name="Goncalves O.S."/>
            <person name="Santana M.F."/>
        </authorList>
    </citation>
    <scope>NUCLEOTIDE SEQUENCE</scope>
    <source>
        <strain evidence="11">ANTI</strain>
    </source>
</reference>
<dbReference type="InterPro" id="IPR036514">
    <property type="entry name" value="SGNH_hydro_sf"/>
</dbReference>
<keyword evidence="7 9" id="KW-0472">Membrane</keyword>
<evidence type="ECO:0000256" key="8">
    <source>
        <dbReference type="ARBA" id="ARBA00023315"/>
    </source>
</evidence>
<feature type="transmembrane region" description="Helical" evidence="9">
    <location>
        <begin position="378"/>
        <end position="398"/>
    </location>
</feature>
<evidence type="ECO:0000256" key="9">
    <source>
        <dbReference type="SAM" id="Phobius"/>
    </source>
</evidence>
<evidence type="ECO:0000256" key="2">
    <source>
        <dbReference type="ARBA" id="ARBA00007400"/>
    </source>
</evidence>
<evidence type="ECO:0000313" key="11">
    <source>
        <dbReference type="EMBL" id="MDH2332766.1"/>
    </source>
</evidence>
<feature type="transmembrane region" description="Helical" evidence="9">
    <location>
        <begin position="212"/>
        <end position="230"/>
    </location>
</feature>
<comment type="similarity">
    <text evidence="2">Belongs to the acyltransferase 3 family.</text>
</comment>
<feature type="transmembrane region" description="Helical" evidence="9">
    <location>
        <begin position="44"/>
        <end position="65"/>
    </location>
</feature>
<evidence type="ECO:0000256" key="6">
    <source>
        <dbReference type="ARBA" id="ARBA00022989"/>
    </source>
</evidence>
<reference evidence="12" key="2">
    <citation type="submission" date="2016-05" db="EMBL/GenBank/DDBJ databases">
        <authorList>
            <person name="Zheng J."/>
            <person name="Timme R."/>
            <person name="Allard M."/>
            <person name="Strain E."/>
            <person name="Luo Y."/>
            <person name="Brown E."/>
        </authorList>
    </citation>
    <scope>NUCLEOTIDE SEQUENCE</scope>
    <source>
        <strain evidence="12">CFSAN034343</strain>
    </source>
</reference>
<evidence type="ECO:0000313" key="14">
    <source>
        <dbReference type="Proteomes" id="UP001229409"/>
    </source>
</evidence>
<evidence type="ECO:0000259" key="10">
    <source>
        <dbReference type="Pfam" id="PF01757"/>
    </source>
</evidence>
<name>A0AAJ3IXH2_PAEPO</name>
<feature type="transmembrane region" description="Helical" evidence="9">
    <location>
        <begin position="156"/>
        <end position="172"/>
    </location>
</feature>
<proteinExistence type="inferred from homology"/>
<protein>
    <submittedName>
        <fullName evidence="11 12">Acyltransferase</fullName>
        <ecNumber evidence="11">2.3.1.-</ecNumber>
    </submittedName>
</protein>
<dbReference type="CDD" id="cd01840">
    <property type="entry name" value="SGNH_hydrolase_yrhL_like"/>
    <property type="match status" value="1"/>
</dbReference>
<comment type="caution">
    <text evidence="11">The sequence shown here is derived from an EMBL/GenBank/DDBJ whole genome shotgun (WGS) entry which is preliminary data.</text>
</comment>
<dbReference type="PANTHER" id="PTHR23028">
    <property type="entry name" value="ACETYLTRANSFERASE"/>
    <property type="match status" value="1"/>
</dbReference>
<evidence type="ECO:0000256" key="7">
    <source>
        <dbReference type="ARBA" id="ARBA00023136"/>
    </source>
</evidence>
<dbReference type="Gene3D" id="3.40.50.1110">
    <property type="entry name" value="SGNH hydrolase"/>
    <property type="match status" value="1"/>
</dbReference>
<keyword evidence="5 9" id="KW-0812">Transmembrane</keyword>